<name>W0HY76_9GAMM</name>
<proteinExistence type="predicted"/>
<sequence length="502" mass="53885">MIMNWPQATAVAQAIVDDWQRDGEPGGAIALFDANAIHAFCCGGLADLAQRTLFSPDSVVRFASVTKHLFAALVTGPAAEALALEDPLARHLPQLTGANGQVSVGQALDMTGGLPDVRETLSLLGLSIFSATRQEDLLPFLTDCGALNYPAGSEISYSNTGYRLVEEALNAKGIAFADLLQRHICAPLGIRLHAPATWFDIVPGLVPGYWRGREGWQTACAGLPLSASGSAAGSLRDLARWLQSLLGEDAEAVLTRLSAPRRLADGRETGYGLGLGHVRWGETHLLGHGGSHPGYKTHFLLDPVQRVGMALVANREDVAPQTDALRVMAALLGQPLPPIGHSLSPGLYLAEGGDAWLEVAEHGVSWLDADETLYHDARSGNAYSLTSHLPMRLHQNGAAVEGEIGHRVRRFVPADADARAFAPAQGRWRLARWRSELTIDGDRLLLGPGPSPLTATLRPLGQGQLLATACDGPWRKRILLKVRDDQLALTTHRSRVVHYCRA</sequence>
<dbReference type="SUPFAM" id="SSF56601">
    <property type="entry name" value="beta-lactamase/transpeptidase-like"/>
    <property type="match status" value="1"/>
</dbReference>
<dbReference type="Proteomes" id="UP000019028">
    <property type="component" value="Chromosome"/>
</dbReference>
<dbReference type="OrthoDB" id="119951at2"/>
<dbReference type="KEGG" id="sod:Sant_3734"/>
<dbReference type="PATRIC" id="fig|1239307.3.peg.4134"/>
<organism evidence="2 3">
    <name type="scientific">Sodalis praecaptivus</name>
    <dbReference type="NCBI Taxonomy" id="1239307"/>
    <lineage>
        <taxon>Bacteria</taxon>
        <taxon>Pseudomonadati</taxon>
        <taxon>Pseudomonadota</taxon>
        <taxon>Gammaproteobacteria</taxon>
        <taxon>Enterobacterales</taxon>
        <taxon>Bruguierivoracaceae</taxon>
        <taxon>Sodalis</taxon>
    </lineage>
</organism>
<evidence type="ECO:0000259" key="1">
    <source>
        <dbReference type="Pfam" id="PF00144"/>
    </source>
</evidence>
<dbReference type="RefSeq" id="WP_025423834.1">
    <property type="nucleotide sequence ID" value="NZ_CP006569.1"/>
</dbReference>
<dbReference type="AlphaFoldDB" id="W0HY76"/>
<accession>W0HY76</accession>
<dbReference type="HOGENOM" id="CLU_530655_0_0_6"/>
<gene>
    <name evidence="2" type="ORF">Sant_3734</name>
</gene>
<dbReference type="InterPro" id="IPR050491">
    <property type="entry name" value="AmpC-like"/>
</dbReference>
<dbReference type="PANTHER" id="PTHR46825:SF9">
    <property type="entry name" value="BETA-LACTAMASE-RELATED DOMAIN-CONTAINING PROTEIN"/>
    <property type="match status" value="1"/>
</dbReference>
<dbReference type="EMBL" id="CP006569">
    <property type="protein sequence ID" value="AHF78714.1"/>
    <property type="molecule type" value="Genomic_DNA"/>
</dbReference>
<reference evidence="2 3" key="1">
    <citation type="journal article" date="2014" name="Genome Biol. Evol.">
        <title>Genome degeneration and adaptation in a nascent stage of symbiosis.</title>
        <authorList>
            <person name="Oakeson K.F."/>
            <person name="Gil R."/>
            <person name="Clayton A.L."/>
            <person name="Dunn D.M."/>
            <person name="von Niederhausern A.C."/>
            <person name="Hamil C."/>
            <person name="Aoyagi A."/>
            <person name="Duval B."/>
            <person name="Baca A."/>
            <person name="Silva F.J."/>
            <person name="Vallier A."/>
            <person name="Jackson D.G."/>
            <person name="Latorre A."/>
            <person name="Weiss R.B."/>
            <person name="Heddi A."/>
            <person name="Moya A."/>
            <person name="Dale C."/>
        </authorList>
    </citation>
    <scope>NUCLEOTIDE SEQUENCE [LARGE SCALE GENOMIC DNA]</scope>
    <source>
        <strain evidence="2 3">HS1</strain>
    </source>
</reference>
<protein>
    <submittedName>
        <fullName evidence="2">Beta-lactamase</fullName>
    </submittedName>
</protein>
<dbReference type="Pfam" id="PF00144">
    <property type="entry name" value="Beta-lactamase"/>
    <property type="match status" value="1"/>
</dbReference>
<dbReference type="InterPro" id="IPR001466">
    <property type="entry name" value="Beta-lactam-related"/>
</dbReference>
<dbReference type="InterPro" id="IPR012338">
    <property type="entry name" value="Beta-lactam/transpept-like"/>
</dbReference>
<feature type="domain" description="Beta-lactamase-related" evidence="1">
    <location>
        <begin position="12"/>
        <end position="323"/>
    </location>
</feature>
<evidence type="ECO:0000313" key="3">
    <source>
        <dbReference type="Proteomes" id="UP000019028"/>
    </source>
</evidence>
<keyword evidence="3" id="KW-1185">Reference proteome</keyword>
<dbReference type="PANTHER" id="PTHR46825">
    <property type="entry name" value="D-ALANYL-D-ALANINE-CARBOXYPEPTIDASE/ENDOPEPTIDASE AMPH"/>
    <property type="match status" value="1"/>
</dbReference>
<evidence type="ECO:0000313" key="2">
    <source>
        <dbReference type="EMBL" id="AHF78714.1"/>
    </source>
</evidence>
<dbReference type="Gene3D" id="3.40.710.10">
    <property type="entry name" value="DD-peptidase/beta-lactamase superfamily"/>
    <property type="match status" value="1"/>
</dbReference>